<dbReference type="Proteomes" id="UP000524246">
    <property type="component" value="Unassembled WGS sequence"/>
</dbReference>
<comment type="caution">
    <text evidence="1">The sequence shown here is derived from an EMBL/GenBank/DDBJ whole genome shotgun (WGS) entry which is preliminary data.</text>
</comment>
<gene>
    <name evidence="1" type="ORF">GYA55_06445</name>
</gene>
<feature type="non-terminal residue" evidence="1">
    <location>
        <position position="1"/>
    </location>
</feature>
<accession>A0A7X9FR56</accession>
<proteinExistence type="predicted"/>
<sequence>ASPRMSNEELARRIGLAWERLPEPRHPFSLAIVGRSKEPLYVSLGPHSPRLWPEDVDIVHHLWLRLSAQKSFGAKLHHRDVVGFALRRLRQDLESDKADDIIEELRQDLSK</sequence>
<dbReference type="AlphaFoldDB" id="A0A7X9FR56"/>
<evidence type="ECO:0000313" key="2">
    <source>
        <dbReference type="Proteomes" id="UP000524246"/>
    </source>
</evidence>
<dbReference type="EMBL" id="JAAZON010000279">
    <property type="protein sequence ID" value="NMC62792.1"/>
    <property type="molecule type" value="Genomic_DNA"/>
</dbReference>
<reference evidence="1 2" key="1">
    <citation type="journal article" date="2020" name="Biotechnol. Biofuels">
        <title>New insights from the biogas microbiome by comprehensive genome-resolved metagenomics of nearly 1600 species originating from multiple anaerobic digesters.</title>
        <authorList>
            <person name="Campanaro S."/>
            <person name="Treu L."/>
            <person name="Rodriguez-R L.M."/>
            <person name="Kovalovszki A."/>
            <person name="Ziels R.M."/>
            <person name="Maus I."/>
            <person name="Zhu X."/>
            <person name="Kougias P.G."/>
            <person name="Basile A."/>
            <person name="Luo G."/>
            <person name="Schluter A."/>
            <person name="Konstantinidis K.T."/>
            <person name="Angelidaki I."/>
        </authorList>
    </citation>
    <scope>NUCLEOTIDE SEQUENCE [LARGE SCALE GENOMIC DNA]</scope>
    <source>
        <strain evidence="1">AS27yjCOA_65</strain>
    </source>
</reference>
<protein>
    <submittedName>
        <fullName evidence="1">APC family permease</fullName>
    </submittedName>
</protein>
<organism evidence="1 2">
    <name type="scientific">SAR324 cluster bacterium</name>
    <dbReference type="NCBI Taxonomy" id="2024889"/>
    <lineage>
        <taxon>Bacteria</taxon>
        <taxon>Deltaproteobacteria</taxon>
        <taxon>SAR324 cluster</taxon>
    </lineage>
</organism>
<evidence type="ECO:0000313" key="1">
    <source>
        <dbReference type="EMBL" id="NMC62792.1"/>
    </source>
</evidence>
<name>A0A7X9FR56_9DELT</name>